<evidence type="ECO:0000256" key="3">
    <source>
        <dbReference type="ARBA" id="ARBA00022722"/>
    </source>
</evidence>
<dbReference type="InterPro" id="IPR049132">
    <property type="entry name" value="FAN1-like_euk"/>
</dbReference>
<dbReference type="GO" id="GO:0004528">
    <property type="term" value="F:phosphodiesterase I activity"/>
    <property type="evidence" value="ECO:0007669"/>
    <property type="project" value="UniProtKB-EC"/>
</dbReference>
<gene>
    <name evidence="12" type="primary">LOC107264506</name>
</gene>
<keyword evidence="8" id="KW-0539">Nucleus</keyword>
<proteinExistence type="inferred from homology"/>
<evidence type="ECO:0000256" key="1">
    <source>
        <dbReference type="ARBA" id="ARBA00000983"/>
    </source>
</evidence>
<keyword evidence="3 8" id="KW-0540">Nuclease</keyword>
<keyword evidence="8" id="KW-0234">DNA repair</keyword>
<feature type="region of interest" description="Disordered" evidence="9">
    <location>
        <begin position="67"/>
        <end position="87"/>
    </location>
</feature>
<evidence type="ECO:0000256" key="6">
    <source>
        <dbReference type="ARBA" id="ARBA00022842"/>
    </source>
</evidence>
<keyword evidence="5 8" id="KW-0378">Hydrolase</keyword>
<dbReference type="Gene3D" id="3.40.1350.10">
    <property type="match status" value="1"/>
</dbReference>
<keyword evidence="7 8" id="KW-0464">Manganese</keyword>
<dbReference type="InterPro" id="IPR033315">
    <property type="entry name" value="Fan1-like"/>
</dbReference>
<keyword evidence="8" id="KW-0227">DNA damage</keyword>
<reference evidence="12" key="1">
    <citation type="submission" date="2025-08" db="UniProtKB">
        <authorList>
            <consortium name="RefSeq"/>
        </authorList>
    </citation>
    <scope>IDENTIFICATION</scope>
</reference>
<comment type="cofactor">
    <cofactor evidence="8">
        <name>Mg(2+)</name>
        <dbReference type="ChEBI" id="CHEBI:18420"/>
    </cofactor>
    <cofactor evidence="8">
        <name>Mn(2+)</name>
        <dbReference type="ChEBI" id="CHEBI:29035"/>
    </cofactor>
</comment>
<keyword evidence="4 8" id="KW-0479">Metal-binding</keyword>
<protein>
    <recommendedName>
        <fullName evidence="8">Fanconi-associated nuclease</fullName>
        <ecNumber evidence="8">3.1.4.1</ecNumber>
    </recommendedName>
</protein>
<dbReference type="GO" id="GO:0017108">
    <property type="term" value="F:5'-flap endonuclease activity"/>
    <property type="evidence" value="ECO:0007669"/>
    <property type="project" value="TreeGrafter"/>
</dbReference>
<dbReference type="InterPro" id="IPR014883">
    <property type="entry name" value="VRR_NUC"/>
</dbReference>
<dbReference type="Proteomes" id="UP000694920">
    <property type="component" value="Unplaced"/>
</dbReference>
<comment type="function">
    <text evidence="8">Nuclease required for the repair of DNA interstrand cross-links (ICL). Acts as a 5'-3' exonuclease that anchors at a cut end of DNA and cleaves DNA successively at every third nucleotide, allowing to excise an ICL from one strand through flanking incisions.</text>
</comment>
<dbReference type="GO" id="GO:0005634">
    <property type="term" value="C:nucleus"/>
    <property type="evidence" value="ECO:0007669"/>
    <property type="project" value="UniProtKB-SubCell"/>
</dbReference>
<evidence type="ECO:0000313" key="12">
    <source>
        <dbReference type="RefSeq" id="XP_015588319.1"/>
    </source>
</evidence>
<comment type="catalytic activity">
    <reaction evidence="1 8">
        <text>Hydrolytically removes 5'-nucleotides successively from the 3'-hydroxy termini of 3'-hydroxy-terminated oligonucleotides.</text>
        <dbReference type="EC" id="3.1.4.1"/>
    </reaction>
</comment>
<dbReference type="PANTHER" id="PTHR15749:SF4">
    <property type="entry name" value="FANCONI-ASSOCIATED NUCLEASE 1"/>
    <property type="match status" value="1"/>
</dbReference>
<dbReference type="InterPro" id="IPR049125">
    <property type="entry name" value="FAN1-like_WH"/>
</dbReference>
<keyword evidence="6 8" id="KW-0460">Magnesium</keyword>
<evidence type="ECO:0000256" key="7">
    <source>
        <dbReference type="ARBA" id="ARBA00023211"/>
    </source>
</evidence>
<dbReference type="PANTHER" id="PTHR15749">
    <property type="entry name" value="FANCONI-ASSOCIATED NUCLEASE 1"/>
    <property type="match status" value="1"/>
</dbReference>
<dbReference type="GeneID" id="107264506"/>
<name>A0AAJ7FEU7_CEPCN</name>
<evidence type="ECO:0000256" key="9">
    <source>
        <dbReference type="SAM" id="MobiDB-lite"/>
    </source>
</evidence>
<dbReference type="RefSeq" id="XP_015588319.1">
    <property type="nucleotide sequence ID" value="XM_015732833.2"/>
</dbReference>
<dbReference type="InterPro" id="IPR011856">
    <property type="entry name" value="tRNA_endonuc-like_dom_sf"/>
</dbReference>
<accession>A0AAJ7FEU7</accession>
<dbReference type="SMART" id="SM00990">
    <property type="entry name" value="VRR_NUC"/>
    <property type="match status" value="1"/>
</dbReference>
<evidence type="ECO:0000256" key="5">
    <source>
        <dbReference type="ARBA" id="ARBA00022801"/>
    </source>
</evidence>
<dbReference type="GO" id="GO:0036297">
    <property type="term" value="P:interstrand cross-link repair"/>
    <property type="evidence" value="ECO:0007669"/>
    <property type="project" value="InterPro"/>
</dbReference>
<comment type="subcellular location">
    <subcellularLocation>
        <location evidence="8">Nucleus</location>
    </subcellularLocation>
</comment>
<dbReference type="Pfam" id="PF08774">
    <property type="entry name" value="VRR_NUC"/>
    <property type="match status" value="1"/>
</dbReference>
<dbReference type="GO" id="GO:0008409">
    <property type="term" value="F:5'-3' exonuclease activity"/>
    <property type="evidence" value="ECO:0007669"/>
    <property type="project" value="TreeGrafter"/>
</dbReference>
<evidence type="ECO:0000256" key="4">
    <source>
        <dbReference type="ARBA" id="ARBA00022723"/>
    </source>
</evidence>
<organism evidence="11 12">
    <name type="scientific">Cephus cinctus</name>
    <name type="common">Wheat stem sawfly</name>
    <dbReference type="NCBI Taxonomy" id="211228"/>
    <lineage>
        <taxon>Eukaryota</taxon>
        <taxon>Metazoa</taxon>
        <taxon>Ecdysozoa</taxon>
        <taxon>Arthropoda</taxon>
        <taxon>Hexapoda</taxon>
        <taxon>Insecta</taxon>
        <taxon>Pterygota</taxon>
        <taxon>Neoptera</taxon>
        <taxon>Endopterygota</taxon>
        <taxon>Hymenoptera</taxon>
        <taxon>Cephoidea</taxon>
        <taxon>Cephidae</taxon>
        <taxon>Cephus</taxon>
    </lineage>
</organism>
<sequence length="834" mass="96340">MMKQSRIDTFFKVQRVSRNIKTKETDVYVTYNNKTNIQEELYSSSISDDSIVRMNRDRSPELYAIRKRRQSLSSSESKPSKKSSTWILRTPTKLSPRKLENLVKISSTSPSKSPKYKQSLSPRKLFSERIDMDLVQQAVENFNLAKQGAIKSNNFNLEEIYLKGLDKEFKMEYGTLNLNAAVMYDVTDLKYPSEKHAAHVFAIITEVFSRGVNCGYFNEEELDITFSILTLSHKAQMLLARMLKRKRTWYRISDIKYNEIDMDLIPVFQELIKHNMGTSDIQSQDNEILLKLLKVKEVDSICKKSKVPHGQRKEISIQNLLQQVQGSRIYFFGAKSPKNALRNMICRELGPCFHISEKVASTFDRIATLFFPSQDPQKDLGDMFLTLTQVHEGKILYPTPTREMKFFPIFGNREHLISYVESKANYHDLLKAIENKKWDIVRDLGRLSYNRLISLPEKQEDLESSIPLHVKKFAPEYFWVKTISKSVDAFKKSKNIEDVITYLNVLINQKHVQLSNKASLYQELCLLEKHYKKDLESSATFVMDALVQNNITELDTTNWLKRAETLLRRQTGISKETKANLKAAVERVKNVLPSNPNVTKIIGSTLMKGNISGSKSTWIMNLADESSLYMSVEGVAMQHYFSEGFSKGSHCEGSLPVLLFAVLCWEELYEYSAPCAFLSSYQEAPLDLYTKHFYDIRSSLFEKKFKSIRGQDFMSFVETLVVKYIKYCDYESIMNKNLFKSGEEFKEVVICLGLDGILGICEKLAKDYNTWKSGFPDLIVWNYEKRQCKIVEVKGPGDDLSSKQKLWLWYLESLGIPTELCIVRDTSNDGKRRQ</sequence>
<dbReference type="EC" id="3.1.4.1" evidence="8"/>
<evidence type="ECO:0000256" key="8">
    <source>
        <dbReference type="RuleBase" id="RU365033"/>
    </source>
</evidence>
<evidence type="ECO:0000256" key="2">
    <source>
        <dbReference type="ARBA" id="ARBA00005533"/>
    </source>
</evidence>
<keyword evidence="11" id="KW-1185">Reference proteome</keyword>
<dbReference type="GO" id="GO:0046872">
    <property type="term" value="F:metal ion binding"/>
    <property type="evidence" value="ECO:0007669"/>
    <property type="project" value="UniProtKB-KW"/>
</dbReference>
<dbReference type="GO" id="GO:0070336">
    <property type="term" value="F:flap-structured DNA binding"/>
    <property type="evidence" value="ECO:0007669"/>
    <property type="project" value="TreeGrafter"/>
</dbReference>
<feature type="domain" description="VRR-NUC" evidence="10">
    <location>
        <begin position="725"/>
        <end position="825"/>
    </location>
</feature>
<dbReference type="AlphaFoldDB" id="A0AAJ7FEU7"/>
<dbReference type="Pfam" id="PF21315">
    <property type="entry name" value="FAN1_HTH"/>
    <property type="match status" value="1"/>
</dbReference>
<dbReference type="CDD" id="cd22326">
    <property type="entry name" value="FAN1-like"/>
    <property type="match status" value="1"/>
</dbReference>
<evidence type="ECO:0000259" key="10">
    <source>
        <dbReference type="SMART" id="SM00990"/>
    </source>
</evidence>
<dbReference type="KEGG" id="ccin:107264506"/>
<comment type="similarity">
    <text evidence="2 8">Belongs to the FAN1 family.</text>
</comment>
<evidence type="ECO:0000313" key="11">
    <source>
        <dbReference type="Proteomes" id="UP000694920"/>
    </source>
</evidence>